<feature type="chain" id="PRO_5042812948" evidence="1">
    <location>
        <begin position="23"/>
        <end position="159"/>
    </location>
</feature>
<dbReference type="EMBL" id="JBBWWQ010000003">
    <property type="protein sequence ID" value="KAK8952554.1"/>
    <property type="molecule type" value="Genomic_DNA"/>
</dbReference>
<organism evidence="2 3">
    <name type="scientific">Platanthera zijinensis</name>
    <dbReference type="NCBI Taxonomy" id="2320716"/>
    <lineage>
        <taxon>Eukaryota</taxon>
        <taxon>Viridiplantae</taxon>
        <taxon>Streptophyta</taxon>
        <taxon>Embryophyta</taxon>
        <taxon>Tracheophyta</taxon>
        <taxon>Spermatophyta</taxon>
        <taxon>Magnoliopsida</taxon>
        <taxon>Liliopsida</taxon>
        <taxon>Asparagales</taxon>
        <taxon>Orchidaceae</taxon>
        <taxon>Orchidoideae</taxon>
        <taxon>Orchideae</taxon>
        <taxon>Orchidinae</taxon>
        <taxon>Platanthera</taxon>
    </lineage>
</organism>
<proteinExistence type="predicted"/>
<accession>A0AAP0GDM0</accession>
<evidence type="ECO:0000313" key="2">
    <source>
        <dbReference type="EMBL" id="KAK8952554.1"/>
    </source>
</evidence>
<sequence length="159" mass="17159">MPIATEFLVVAVLLLATTCATASTVHDELPKYGLPPGLLPDSVVSYSVGSSGEFEVEFSSPCYVKFSDLVHYEKKVKGRLSYGAITDLEGILLKKVFFWVPITGIVADPHGATLNFQIGFLSEKLPVALFETIPHCIAKASCRSSGYFLAEEAVLVSEV</sequence>
<evidence type="ECO:0000313" key="3">
    <source>
        <dbReference type="Proteomes" id="UP001418222"/>
    </source>
</evidence>
<dbReference type="PANTHER" id="PTHR31676">
    <property type="entry name" value="T31J12.3 PROTEIN-RELATED"/>
    <property type="match status" value="1"/>
</dbReference>
<keyword evidence="1" id="KW-0732">Signal</keyword>
<dbReference type="AlphaFoldDB" id="A0AAP0GDM0"/>
<evidence type="ECO:0000256" key="1">
    <source>
        <dbReference type="SAM" id="SignalP"/>
    </source>
</evidence>
<dbReference type="Pfam" id="PF04398">
    <property type="entry name" value="DUF538"/>
    <property type="match status" value="1"/>
</dbReference>
<keyword evidence="3" id="KW-1185">Reference proteome</keyword>
<dbReference type="InterPro" id="IPR036758">
    <property type="entry name" value="At5g01610-like"/>
</dbReference>
<comment type="caution">
    <text evidence="2">The sequence shown here is derived from an EMBL/GenBank/DDBJ whole genome shotgun (WGS) entry which is preliminary data.</text>
</comment>
<name>A0AAP0GDM0_9ASPA</name>
<dbReference type="SUPFAM" id="SSF141562">
    <property type="entry name" value="At5g01610-like"/>
    <property type="match status" value="1"/>
</dbReference>
<gene>
    <name evidence="2" type="ORF">KSP39_PZI004315</name>
</gene>
<dbReference type="Gene3D" id="2.30.240.10">
    <property type="entry name" value="At5g01610-like"/>
    <property type="match status" value="1"/>
</dbReference>
<feature type="signal peptide" evidence="1">
    <location>
        <begin position="1"/>
        <end position="22"/>
    </location>
</feature>
<dbReference type="Proteomes" id="UP001418222">
    <property type="component" value="Unassembled WGS sequence"/>
</dbReference>
<dbReference type="PANTHER" id="PTHR31676:SF96">
    <property type="entry name" value="EXPRESSED PROTEIN"/>
    <property type="match status" value="1"/>
</dbReference>
<dbReference type="InterPro" id="IPR007493">
    <property type="entry name" value="DUF538"/>
</dbReference>
<reference evidence="2 3" key="1">
    <citation type="journal article" date="2022" name="Nat. Plants">
        <title>Genomes of leafy and leafless Platanthera orchids illuminate the evolution of mycoheterotrophy.</title>
        <authorList>
            <person name="Li M.H."/>
            <person name="Liu K.W."/>
            <person name="Li Z."/>
            <person name="Lu H.C."/>
            <person name="Ye Q.L."/>
            <person name="Zhang D."/>
            <person name="Wang J.Y."/>
            <person name="Li Y.F."/>
            <person name="Zhong Z.M."/>
            <person name="Liu X."/>
            <person name="Yu X."/>
            <person name="Liu D.K."/>
            <person name="Tu X.D."/>
            <person name="Liu B."/>
            <person name="Hao Y."/>
            <person name="Liao X.Y."/>
            <person name="Jiang Y.T."/>
            <person name="Sun W.H."/>
            <person name="Chen J."/>
            <person name="Chen Y.Q."/>
            <person name="Ai Y."/>
            <person name="Zhai J.W."/>
            <person name="Wu S.S."/>
            <person name="Zhou Z."/>
            <person name="Hsiao Y.Y."/>
            <person name="Wu W.L."/>
            <person name="Chen Y.Y."/>
            <person name="Lin Y.F."/>
            <person name="Hsu J.L."/>
            <person name="Li C.Y."/>
            <person name="Wang Z.W."/>
            <person name="Zhao X."/>
            <person name="Zhong W.Y."/>
            <person name="Ma X.K."/>
            <person name="Ma L."/>
            <person name="Huang J."/>
            <person name="Chen G.Z."/>
            <person name="Huang M.Z."/>
            <person name="Huang L."/>
            <person name="Peng D.H."/>
            <person name="Luo Y.B."/>
            <person name="Zou S.Q."/>
            <person name="Chen S.P."/>
            <person name="Lan S."/>
            <person name="Tsai W.C."/>
            <person name="Van de Peer Y."/>
            <person name="Liu Z.J."/>
        </authorList>
    </citation>
    <scope>NUCLEOTIDE SEQUENCE [LARGE SCALE GENOMIC DNA]</scope>
    <source>
        <strain evidence="2">Lor287</strain>
    </source>
</reference>
<protein>
    <submittedName>
        <fullName evidence="2">Uncharacterized protein</fullName>
    </submittedName>
</protein>